<dbReference type="Pfam" id="PF02826">
    <property type="entry name" value="2-Hacid_dh_C"/>
    <property type="match status" value="1"/>
</dbReference>
<feature type="domain" description="D-isomer specific 2-hydroxyacid dehydrogenase catalytic" evidence="5">
    <location>
        <begin position="10"/>
        <end position="309"/>
    </location>
</feature>
<sequence length="311" mass="34737">MDILFIDTTDPWLWEQLTADGHRCTLDNTSPKQALQAALGRYQGIIIRSRFKIDRAFIDAGTSLRFIARVGAGLENIDTEYAASKGIRLIAAPEGNRQAVGEHAVGMLLTLMRRIAIADAEVRSGRWIREGNRGYEIQGRTVGIIGYGNMGGSFARCISGFGVETLAYDIKEGDYSDAYARRASMDELFERADIVSLHVPLTPLTRAMADRTFFEGFKKPIYFINTARGACCVTRDLVRAMEQGRVTGAALDVLEYEKSSFEDFFQGELPEEFSYLVHSPRVVLTPHIAGWTHESNRKMARAILEKIRALD</sequence>
<dbReference type="Gene3D" id="3.40.50.720">
    <property type="entry name" value="NAD(P)-binding Rossmann-like Domain"/>
    <property type="match status" value="2"/>
</dbReference>
<dbReference type="SUPFAM" id="SSF52283">
    <property type="entry name" value="Formate/glycerate dehydrogenase catalytic domain-like"/>
    <property type="match status" value="1"/>
</dbReference>
<dbReference type="Pfam" id="PF00389">
    <property type="entry name" value="2-Hacid_dh"/>
    <property type="match status" value="1"/>
</dbReference>
<dbReference type="SUPFAM" id="SSF51735">
    <property type="entry name" value="NAD(P)-binding Rossmann-fold domains"/>
    <property type="match status" value="1"/>
</dbReference>
<comment type="similarity">
    <text evidence="1 4">Belongs to the D-isomer specific 2-hydroxyacid dehydrogenase family.</text>
</comment>
<comment type="caution">
    <text evidence="7">The sequence shown here is derived from an EMBL/GenBank/DDBJ whole genome shotgun (WGS) entry which is preliminary data.</text>
</comment>
<accession>A0A9D1H9U3</accession>
<feature type="domain" description="D-isomer specific 2-hydroxyacid dehydrogenase NAD-binding" evidence="6">
    <location>
        <begin position="105"/>
        <end position="289"/>
    </location>
</feature>
<evidence type="ECO:0000256" key="4">
    <source>
        <dbReference type="RuleBase" id="RU003719"/>
    </source>
</evidence>
<dbReference type="CDD" id="cd12179">
    <property type="entry name" value="2-Hacid_dh_14"/>
    <property type="match status" value="1"/>
</dbReference>
<protein>
    <submittedName>
        <fullName evidence="7">2-hydroxyacid dehydrogenase</fullName>
    </submittedName>
</protein>
<dbReference type="PANTHER" id="PTHR42789">
    <property type="entry name" value="D-ISOMER SPECIFIC 2-HYDROXYACID DEHYDROGENASE FAMILY PROTEIN (AFU_ORTHOLOGUE AFUA_6G10090)"/>
    <property type="match status" value="1"/>
</dbReference>
<dbReference type="InterPro" id="IPR006140">
    <property type="entry name" value="D-isomer_DH_NAD-bd"/>
</dbReference>
<dbReference type="AlphaFoldDB" id="A0A9D1H9U3"/>
<evidence type="ECO:0000259" key="6">
    <source>
        <dbReference type="Pfam" id="PF02826"/>
    </source>
</evidence>
<dbReference type="PANTHER" id="PTHR42789:SF1">
    <property type="entry name" value="D-ISOMER SPECIFIC 2-HYDROXYACID DEHYDROGENASE FAMILY PROTEIN (AFU_ORTHOLOGUE AFUA_6G10090)"/>
    <property type="match status" value="1"/>
</dbReference>
<evidence type="ECO:0000256" key="1">
    <source>
        <dbReference type="ARBA" id="ARBA00005854"/>
    </source>
</evidence>
<dbReference type="InterPro" id="IPR029753">
    <property type="entry name" value="D-isomer_DH_CS"/>
</dbReference>
<dbReference type="InterPro" id="IPR050857">
    <property type="entry name" value="D-2-hydroxyacid_DH"/>
</dbReference>
<dbReference type="GO" id="GO:0016616">
    <property type="term" value="F:oxidoreductase activity, acting on the CH-OH group of donors, NAD or NADP as acceptor"/>
    <property type="evidence" value="ECO:0007669"/>
    <property type="project" value="InterPro"/>
</dbReference>
<evidence type="ECO:0000313" key="8">
    <source>
        <dbReference type="Proteomes" id="UP000824161"/>
    </source>
</evidence>
<dbReference type="PROSITE" id="PS00670">
    <property type="entry name" value="D_2_HYDROXYACID_DH_2"/>
    <property type="match status" value="1"/>
</dbReference>
<reference evidence="7" key="1">
    <citation type="submission" date="2020-10" db="EMBL/GenBank/DDBJ databases">
        <authorList>
            <person name="Gilroy R."/>
        </authorList>
    </citation>
    <scope>NUCLEOTIDE SEQUENCE</scope>
    <source>
        <strain evidence="7">1383</strain>
    </source>
</reference>
<organism evidence="7 8">
    <name type="scientific">Candidatus Merdimorpha stercoravium</name>
    <dbReference type="NCBI Taxonomy" id="2840863"/>
    <lineage>
        <taxon>Bacteria</taxon>
        <taxon>Pseudomonadati</taxon>
        <taxon>Bacteroidota</taxon>
        <taxon>Flavobacteriia</taxon>
        <taxon>Flavobacteriales</taxon>
        <taxon>Candidatus Merdimorpha</taxon>
    </lineage>
</organism>
<keyword evidence="2 4" id="KW-0560">Oxidoreductase</keyword>
<dbReference type="InterPro" id="IPR006139">
    <property type="entry name" value="D-isomer_2_OHA_DH_cat_dom"/>
</dbReference>
<name>A0A9D1H9U3_9FLAO</name>
<gene>
    <name evidence="7" type="ORF">IAC44_04650</name>
</gene>
<evidence type="ECO:0000256" key="3">
    <source>
        <dbReference type="ARBA" id="ARBA00023027"/>
    </source>
</evidence>
<dbReference type="InterPro" id="IPR036291">
    <property type="entry name" value="NAD(P)-bd_dom_sf"/>
</dbReference>
<proteinExistence type="inferred from homology"/>
<dbReference type="EMBL" id="DVLY01000111">
    <property type="protein sequence ID" value="HIT98111.1"/>
    <property type="molecule type" value="Genomic_DNA"/>
</dbReference>
<evidence type="ECO:0000259" key="5">
    <source>
        <dbReference type="Pfam" id="PF00389"/>
    </source>
</evidence>
<dbReference type="GO" id="GO:0051287">
    <property type="term" value="F:NAD binding"/>
    <property type="evidence" value="ECO:0007669"/>
    <property type="project" value="InterPro"/>
</dbReference>
<evidence type="ECO:0000256" key="2">
    <source>
        <dbReference type="ARBA" id="ARBA00023002"/>
    </source>
</evidence>
<keyword evidence="3" id="KW-0520">NAD</keyword>
<dbReference type="Proteomes" id="UP000824161">
    <property type="component" value="Unassembled WGS sequence"/>
</dbReference>
<evidence type="ECO:0000313" key="7">
    <source>
        <dbReference type="EMBL" id="HIT98111.1"/>
    </source>
</evidence>
<reference evidence="7" key="2">
    <citation type="journal article" date="2021" name="PeerJ">
        <title>Extensive microbial diversity within the chicken gut microbiome revealed by metagenomics and culture.</title>
        <authorList>
            <person name="Gilroy R."/>
            <person name="Ravi A."/>
            <person name="Getino M."/>
            <person name="Pursley I."/>
            <person name="Horton D.L."/>
            <person name="Alikhan N.F."/>
            <person name="Baker D."/>
            <person name="Gharbi K."/>
            <person name="Hall N."/>
            <person name="Watson M."/>
            <person name="Adriaenssens E.M."/>
            <person name="Foster-Nyarko E."/>
            <person name="Jarju S."/>
            <person name="Secka A."/>
            <person name="Antonio M."/>
            <person name="Oren A."/>
            <person name="Chaudhuri R.R."/>
            <person name="La Ragione R."/>
            <person name="Hildebrand F."/>
            <person name="Pallen M.J."/>
        </authorList>
    </citation>
    <scope>NUCLEOTIDE SEQUENCE</scope>
    <source>
        <strain evidence="7">1383</strain>
    </source>
</reference>